<evidence type="ECO:0000256" key="1">
    <source>
        <dbReference type="ARBA" id="ARBA00022723"/>
    </source>
</evidence>
<evidence type="ECO:0000259" key="6">
    <source>
        <dbReference type="Pfam" id="PF00149"/>
    </source>
</evidence>
<dbReference type="PANTHER" id="PTHR42988:SF2">
    <property type="entry name" value="CYCLIC NUCLEOTIDE PHOSPHODIESTERASE CBUA0032-RELATED"/>
    <property type="match status" value="1"/>
</dbReference>
<evidence type="ECO:0000256" key="5">
    <source>
        <dbReference type="SAM" id="MobiDB-lite"/>
    </source>
</evidence>
<dbReference type="InterPro" id="IPR050884">
    <property type="entry name" value="CNP_phosphodiesterase-III"/>
</dbReference>
<evidence type="ECO:0000256" key="3">
    <source>
        <dbReference type="ARBA" id="ARBA00023004"/>
    </source>
</evidence>
<proteinExistence type="inferred from homology"/>
<feature type="domain" description="Calcineurin-like phosphoesterase" evidence="6">
    <location>
        <begin position="35"/>
        <end position="244"/>
    </location>
</feature>
<dbReference type="SUPFAM" id="SSF56300">
    <property type="entry name" value="Metallo-dependent phosphatases"/>
    <property type="match status" value="1"/>
</dbReference>
<accession>A0A9D1FIT2</accession>
<feature type="region of interest" description="Disordered" evidence="5">
    <location>
        <begin position="351"/>
        <end position="417"/>
    </location>
</feature>
<dbReference type="Gene3D" id="3.30.750.180">
    <property type="entry name" value="GpdQ, beta-strand dimerisation domain"/>
    <property type="match status" value="1"/>
</dbReference>
<dbReference type="GO" id="GO:0016787">
    <property type="term" value="F:hydrolase activity"/>
    <property type="evidence" value="ECO:0007669"/>
    <property type="project" value="UniProtKB-KW"/>
</dbReference>
<dbReference type="AlphaFoldDB" id="A0A9D1FIT2"/>
<dbReference type="GO" id="GO:0046872">
    <property type="term" value="F:metal ion binding"/>
    <property type="evidence" value="ECO:0007669"/>
    <property type="project" value="UniProtKB-KW"/>
</dbReference>
<organism evidence="7 8">
    <name type="scientific">Candidatus Galligastranaerophilus intestinavium</name>
    <dbReference type="NCBI Taxonomy" id="2840836"/>
    <lineage>
        <taxon>Bacteria</taxon>
        <taxon>Candidatus Galligastranaerophilus</taxon>
    </lineage>
</organism>
<evidence type="ECO:0000313" key="8">
    <source>
        <dbReference type="Proteomes" id="UP000886865"/>
    </source>
</evidence>
<keyword evidence="2" id="KW-0378">Hydrolase</keyword>
<gene>
    <name evidence="7" type="ORF">IAA86_04655</name>
</gene>
<dbReference type="InterPro" id="IPR029052">
    <property type="entry name" value="Metallo-depent_PP-like"/>
</dbReference>
<dbReference type="Proteomes" id="UP000886865">
    <property type="component" value="Unassembled WGS sequence"/>
</dbReference>
<dbReference type="InterPro" id="IPR042281">
    <property type="entry name" value="GpdQ_beta-strand"/>
</dbReference>
<reference evidence="7" key="2">
    <citation type="journal article" date="2021" name="PeerJ">
        <title>Extensive microbial diversity within the chicken gut microbiome revealed by metagenomics and culture.</title>
        <authorList>
            <person name="Gilroy R."/>
            <person name="Ravi A."/>
            <person name="Getino M."/>
            <person name="Pursley I."/>
            <person name="Horton D.L."/>
            <person name="Alikhan N.F."/>
            <person name="Baker D."/>
            <person name="Gharbi K."/>
            <person name="Hall N."/>
            <person name="Watson M."/>
            <person name="Adriaenssens E.M."/>
            <person name="Foster-Nyarko E."/>
            <person name="Jarju S."/>
            <person name="Secka A."/>
            <person name="Antonio M."/>
            <person name="Oren A."/>
            <person name="Chaudhuri R.R."/>
            <person name="La Ragione R."/>
            <person name="Hildebrand F."/>
            <person name="Pallen M.J."/>
        </authorList>
    </citation>
    <scope>NUCLEOTIDE SEQUENCE</scope>
    <source>
        <strain evidence="7">CHK152-2871</strain>
    </source>
</reference>
<name>A0A9D1FIT2_9BACT</name>
<dbReference type="Pfam" id="PF00149">
    <property type="entry name" value="Metallophos"/>
    <property type="match status" value="1"/>
</dbReference>
<protein>
    <submittedName>
        <fullName evidence="7">Metallophosphoesterase</fullName>
    </submittedName>
</protein>
<comment type="similarity">
    <text evidence="4">Belongs to the cyclic nucleotide phosphodiesterase class-III family.</text>
</comment>
<evidence type="ECO:0000313" key="7">
    <source>
        <dbReference type="EMBL" id="HIS74294.1"/>
    </source>
</evidence>
<comment type="caution">
    <text evidence="7">The sequence shown here is derived from an EMBL/GenBank/DDBJ whole genome shotgun (WGS) entry which is preliminary data.</text>
</comment>
<reference evidence="7" key="1">
    <citation type="submission" date="2020-10" db="EMBL/GenBank/DDBJ databases">
        <authorList>
            <person name="Gilroy R."/>
        </authorList>
    </citation>
    <scope>NUCLEOTIDE SEQUENCE</scope>
    <source>
        <strain evidence="7">CHK152-2871</strain>
    </source>
</reference>
<dbReference type="InterPro" id="IPR004843">
    <property type="entry name" value="Calcineurin-like_PHP"/>
</dbReference>
<dbReference type="InterPro" id="IPR042283">
    <property type="entry name" value="GpdQ_catalytic"/>
</dbReference>
<dbReference type="PANTHER" id="PTHR42988">
    <property type="entry name" value="PHOSPHOHYDROLASE"/>
    <property type="match status" value="1"/>
</dbReference>
<feature type="compositionally biased region" description="Basic residues" evidence="5">
    <location>
        <begin position="360"/>
        <end position="369"/>
    </location>
</feature>
<keyword evidence="3" id="KW-0408">Iron</keyword>
<keyword evidence="1" id="KW-0479">Metal-binding</keyword>
<dbReference type="EMBL" id="DVJQ01000040">
    <property type="protein sequence ID" value="HIS74294.1"/>
    <property type="molecule type" value="Genomic_DNA"/>
</dbReference>
<sequence length="435" mass="50206">MNFKQTVRNLVLIVFLIFLNVMPSSAFSFRNMTLNIVQISDAHIADREDTSYKMLSSSRELLKDAILSVNKIAGLDFVMFTGDMVDIPTLENYKDFFTILSDLNYPSLVTFGNHDSAVCLSDSDECSSGMKINEVLDFVKKCNRNYMFDGTFYAFSPKTDYRIIVLDPVIRNEVTANGYISDEQLAFLDNELAQNQDKVVVIFQHHPPLEPFKSDDHSIVNAQAYLDILKKYKNPIVILSGHYHATKIVREKNIIFINSPSLVSYPNAFRQIKITNYRDRTDFKITFHQTNLLDVVERAKASTIAATTFSGTHKDRDLNFTLRKPYVKPLKKEKVKKEKVNKDETLEQNLDEQDVEQVKPKKKKHWWQRSKKDNQEVIEQQQGEYMPDEVPVGDVESNAQDENENLPQQENDTTASDIANEILKERIEEFNEDML</sequence>
<dbReference type="Gene3D" id="3.60.21.40">
    <property type="entry name" value="GpdQ, catalytic alpha/beta sandwich domain"/>
    <property type="match status" value="1"/>
</dbReference>
<evidence type="ECO:0000256" key="2">
    <source>
        <dbReference type="ARBA" id="ARBA00022801"/>
    </source>
</evidence>
<evidence type="ECO:0000256" key="4">
    <source>
        <dbReference type="ARBA" id="ARBA00025742"/>
    </source>
</evidence>
<feature type="compositionally biased region" description="Polar residues" evidence="5">
    <location>
        <begin position="405"/>
        <end position="417"/>
    </location>
</feature>